<dbReference type="Proteomes" id="UP000244081">
    <property type="component" value="Unassembled WGS sequence"/>
</dbReference>
<gene>
    <name evidence="1" type="ORF">C8N35_108147</name>
</gene>
<organism evidence="1 2">
    <name type="scientific">Breoghania corrubedonensis</name>
    <dbReference type="NCBI Taxonomy" id="665038"/>
    <lineage>
        <taxon>Bacteria</taxon>
        <taxon>Pseudomonadati</taxon>
        <taxon>Pseudomonadota</taxon>
        <taxon>Alphaproteobacteria</taxon>
        <taxon>Hyphomicrobiales</taxon>
        <taxon>Stappiaceae</taxon>
        <taxon>Breoghania</taxon>
    </lineage>
</organism>
<name>A0A2T5V5T0_9HYPH</name>
<dbReference type="OrthoDB" id="8479024at2"/>
<evidence type="ECO:0000313" key="1">
    <source>
        <dbReference type="EMBL" id="PTW59110.1"/>
    </source>
</evidence>
<dbReference type="RefSeq" id="WP_107991169.1">
    <property type="nucleotide sequence ID" value="NZ_QAYG01000008.1"/>
</dbReference>
<reference evidence="1 2" key="1">
    <citation type="submission" date="2018-04" db="EMBL/GenBank/DDBJ databases">
        <title>Genomic Encyclopedia of Archaeal and Bacterial Type Strains, Phase II (KMG-II): from individual species to whole genera.</title>
        <authorList>
            <person name="Goeker M."/>
        </authorList>
    </citation>
    <scope>NUCLEOTIDE SEQUENCE [LARGE SCALE GENOMIC DNA]</scope>
    <source>
        <strain evidence="1 2">DSM 23382</strain>
    </source>
</reference>
<evidence type="ECO:0000313" key="2">
    <source>
        <dbReference type="Proteomes" id="UP000244081"/>
    </source>
</evidence>
<evidence type="ECO:0008006" key="3">
    <source>
        <dbReference type="Google" id="ProtNLM"/>
    </source>
</evidence>
<keyword evidence="2" id="KW-1185">Reference proteome</keyword>
<sequence>MNSLLIFAALITIAIAMVTWFGDGRERLWEAVFGPPDEGPVDFAALKPPATSHFFLAAPDEECPQTKPQMHAPVFAVDCARLRQEVIRIVRTEPLTERVGMDPDWLGDRFIQRTRWLRVPDLIQVRYIPLDTGHATLAIYSRCLIPEHGAGHNEERVKRWIAELEHSLSNAPHTA</sequence>
<comment type="caution">
    <text evidence="1">The sequence shown here is derived from an EMBL/GenBank/DDBJ whole genome shotgun (WGS) entry which is preliminary data.</text>
</comment>
<dbReference type="AlphaFoldDB" id="A0A2T5V5T0"/>
<accession>A0A2T5V5T0</accession>
<protein>
    <recommendedName>
        <fullName evidence="3">DUF1499 domain-containing protein</fullName>
    </recommendedName>
</protein>
<dbReference type="EMBL" id="QAYG01000008">
    <property type="protein sequence ID" value="PTW59110.1"/>
    <property type="molecule type" value="Genomic_DNA"/>
</dbReference>
<proteinExistence type="predicted"/>